<proteinExistence type="inferred from homology"/>
<dbReference type="Pfam" id="PF02560">
    <property type="entry name" value="Cyanate_lyase"/>
    <property type="match status" value="1"/>
</dbReference>
<feature type="active site" evidence="3">
    <location>
        <position position="113"/>
    </location>
</feature>
<dbReference type="PRINTS" id="PR01693">
    <property type="entry name" value="CYANASE"/>
</dbReference>
<dbReference type="SMART" id="SM01116">
    <property type="entry name" value="Cyanate_lyase"/>
    <property type="match status" value="1"/>
</dbReference>
<dbReference type="Proteomes" id="UP000242699">
    <property type="component" value="Unassembled WGS sequence"/>
</dbReference>
<dbReference type="Gene3D" id="3.30.1160.10">
    <property type="entry name" value="Cyanate lyase, C-terminal domain"/>
    <property type="match status" value="1"/>
</dbReference>
<evidence type="ECO:0000259" key="4">
    <source>
        <dbReference type="SMART" id="SM01116"/>
    </source>
</evidence>
<reference evidence="5 6" key="1">
    <citation type="journal article" date="2014" name="BMC Genomics">
        <title>Comparison of environmental and isolate Sulfobacillus genomes reveals diverse carbon, sulfur, nitrogen, and hydrogen metabolisms.</title>
        <authorList>
            <person name="Justice N.B."/>
            <person name="Norman A."/>
            <person name="Brown C.T."/>
            <person name="Singh A."/>
            <person name="Thomas B.C."/>
            <person name="Banfield J.F."/>
        </authorList>
    </citation>
    <scope>NUCLEOTIDE SEQUENCE [LARGE SCALE GENOMIC DNA]</scope>
    <source>
        <strain evidence="5">AMDSBA1</strain>
    </source>
</reference>
<feature type="domain" description="Cyanate lyase C-terminal" evidence="4">
    <location>
        <begin position="74"/>
        <end position="146"/>
    </location>
</feature>
<evidence type="ECO:0000256" key="1">
    <source>
        <dbReference type="ARBA" id="ARBA00003561"/>
    </source>
</evidence>
<dbReference type="InterPro" id="IPR003712">
    <property type="entry name" value="Cyanate_lyase_C"/>
</dbReference>
<feature type="active site" evidence="3">
    <location>
        <position position="87"/>
    </location>
</feature>
<dbReference type="SUPFAM" id="SSF55234">
    <property type="entry name" value="Cyanase C-terminal domain"/>
    <property type="match status" value="1"/>
</dbReference>
<dbReference type="InterPro" id="IPR010982">
    <property type="entry name" value="Lambda_DNA-bd_dom_sf"/>
</dbReference>
<dbReference type="SUPFAM" id="SSF47413">
    <property type="entry name" value="lambda repressor-like DNA-binding domains"/>
    <property type="match status" value="1"/>
</dbReference>
<dbReference type="NCBIfam" id="TIGR00673">
    <property type="entry name" value="cynS"/>
    <property type="match status" value="1"/>
</dbReference>
<evidence type="ECO:0000256" key="3">
    <source>
        <dbReference type="HAMAP-Rule" id="MF_00535"/>
    </source>
</evidence>
<dbReference type="Pfam" id="PF21291">
    <property type="entry name" value="CYNS_N"/>
    <property type="match status" value="1"/>
</dbReference>
<name>A0A2T2WVK9_9FIRM</name>
<evidence type="ECO:0000313" key="5">
    <source>
        <dbReference type="EMBL" id="PSR26266.1"/>
    </source>
</evidence>
<accession>A0A2T2WVK9</accession>
<comment type="caution">
    <text evidence="5">The sequence shown here is derived from an EMBL/GenBank/DDBJ whole genome shotgun (WGS) entry which is preliminary data.</text>
</comment>
<dbReference type="CDD" id="cd00559">
    <property type="entry name" value="Cyanase_C"/>
    <property type="match status" value="1"/>
</dbReference>
<dbReference type="InterPro" id="IPR008076">
    <property type="entry name" value="Cyanase"/>
</dbReference>
<dbReference type="GO" id="GO:0008824">
    <property type="term" value="F:cyanate hydratase activity"/>
    <property type="evidence" value="ECO:0007669"/>
    <property type="project" value="UniProtKB-UniRule"/>
</dbReference>
<dbReference type="InterPro" id="IPR048564">
    <property type="entry name" value="CYNS_N"/>
</dbReference>
<comment type="similarity">
    <text evidence="3">Belongs to the cyanase family.</text>
</comment>
<dbReference type="InterPro" id="IPR036581">
    <property type="entry name" value="Cyanate_lyase_C_sf"/>
</dbReference>
<feature type="active site" evidence="3">
    <location>
        <position position="90"/>
    </location>
</feature>
<dbReference type="EC" id="4.2.1.104" evidence="3"/>
<dbReference type="GO" id="GO:0003677">
    <property type="term" value="F:DNA binding"/>
    <property type="evidence" value="ECO:0007669"/>
    <property type="project" value="InterPro"/>
</dbReference>
<evidence type="ECO:0000313" key="6">
    <source>
        <dbReference type="Proteomes" id="UP000242699"/>
    </source>
</evidence>
<comment type="function">
    <text evidence="1 3">Catalyzes the reaction of cyanate with bicarbonate to produce ammonia and carbon dioxide.</text>
</comment>
<dbReference type="EMBL" id="PXYT01000038">
    <property type="protein sequence ID" value="PSR26266.1"/>
    <property type="molecule type" value="Genomic_DNA"/>
</dbReference>
<organism evidence="5 6">
    <name type="scientific">Sulfobacillus benefaciens</name>
    <dbReference type="NCBI Taxonomy" id="453960"/>
    <lineage>
        <taxon>Bacteria</taxon>
        <taxon>Bacillati</taxon>
        <taxon>Bacillota</taxon>
        <taxon>Clostridia</taxon>
        <taxon>Eubacteriales</taxon>
        <taxon>Clostridiales Family XVII. Incertae Sedis</taxon>
        <taxon>Sulfobacillus</taxon>
    </lineage>
</organism>
<dbReference type="PANTHER" id="PTHR34186">
    <property type="entry name" value="CYANATE HYDRATASE"/>
    <property type="match status" value="1"/>
</dbReference>
<dbReference type="PANTHER" id="PTHR34186:SF2">
    <property type="entry name" value="CYANATE HYDRATASE"/>
    <property type="match status" value="1"/>
</dbReference>
<evidence type="ECO:0000256" key="2">
    <source>
        <dbReference type="ARBA" id="ARBA00023239"/>
    </source>
</evidence>
<gene>
    <name evidence="3 5" type="primary">cynS</name>
    <name evidence="5" type="ORF">C7B43_14275</name>
</gene>
<sequence>MDRTAATRKILDAKLRLKLTWADIAQSIGRSEVWTTAACLGQATCSQDDIKKLAEIMDLPKEELEILATVPYRGRSEVIPQDPTIYRLYEILLVYGDTIKELIHEKFGDGIMSAIDFTMDIDKKTDPAGDRVVVTMNGKFLPYKKW</sequence>
<dbReference type="HAMAP" id="MF_00535">
    <property type="entry name" value="Cyanate_hydrat"/>
    <property type="match status" value="1"/>
</dbReference>
<dbReference type="Gene3D" id="1.10.260.40">
    <property type="entry name" value="lambda repressor-like DNA-binding domains"/>
    <property type="match status" value="1"/>
</dbReference>
<dbReference type="PIRSF" id="PIRSF001263">
    <property type="entry name" value="Cyanate_hydratas"/>
    <property type="match status" value="1"/>
</dbReference>
<dbReference type="NCBIfam" id="NF002773">
    <property type="entry name" value="PRK02866.1"/>
    <property type="match status" value="1"/>
</dbReference>
<comment type="catalytic activity">
    <reaction evidence="3">
        <text>cyanate + hydrogencarbonate + 3 H(+) = NH4(+) + 2 CO2</text>
        <dbReference type="Rhea" id="RHEA:11120"/>
        <dbReference type="ChEBI" id="CHEBI:15378"/>
        <dbReference type="ChEBI" id="CHEBI:16526"/>
        <dbReference type="ChEBI" id="CHEBI:17544"/>
        <dbReference type="ChEBI" id="CHEBI:28938"/>
        <dbReference type="ChEBI" id="CHEBI:29195"/>
        <dbReference type="EC" id="4.2.1.104"/>
    </reaction>
</comment>
<protein>
    <recommendedName>
        <fullName evidence="3">Cyanate hydratase</fullName>
        <shortName evidence="3">Cyanase</shortName>
        <ecNumber evidence="3">4.2.1.104</ecNumber>
    </recommendedName>
    <alternativeName>
        <fullName evidence="3">Cyanate hydrolase</fullName>
    </alternativeName>
    <alternativeName>
        <fullName evidence="3">Cyanate lyase</fullName>
    </alternativeName>
</protein>
<dbReference type="AlphaFoldDB" id="A0A2T2WVK9"/>
<keyword evidence="2 3" id="KW-0456">Lyase</keyword>